<reference evidence="2 3" key="1">
    <citation type="submission" date="2022-10" db="EMBL/GenBank/DDBJ databases">
        <title>Alteromonas sp. chi3 Genome sequencing.</title>
        <authorList>
            <person name="Park S."/>
        </authorList>
    </citation>
    <scope>NUCLEOTIDE SEQUENCE [LARGE SCALE GENOMIC DNA]</scope>
    <source>
        <strain evidence="3">chi3</strain>
    </source>
</reference>
<dbReference type="InterPro" id="IPR003347">
    <property type="entry name" value="JmjC_dom"/>
</dbReference>
<dbReference type="SMART" id="SM00558">
    <property type="entry name" value="JmjC"/>
    <property type="match status" value="1"/>
</dbReference>
<proteinExistence type="predicted"/>
<dbReference type="InterPro" id="IPR041667">
    <property type="entry name" value="Cupin_8"/>
</dbReference>
<keyword evidence="3" id="KW-1185">Reference proteome</keyword>
<protein>
    <submittedName>
        <fullName evidence="2">Cupin-like domain-containing protein</fullName>
    </submittedName>
</protein>
<evidence type="ECO:0000313" key="3">
    <source>
        <dbReference type="Proteomes" id="UP001218788"/>
    </source>
</evidence>
<dbReference type="Proteomes" id="UP001218788">
    <property type="component" value="Unassembled WGS sequence"/>
</dbReference>
<dbReference type="PROSITE" id="PS51184">
    <property type="entry name" value="JMJC"/>
    <property type="match status" value="1"/>
</dbReference>
<dbReference type="RefSeq" id="WP_273642303.1">
    <property type="nucleotide sequence ID" value="NZ_JAQQXP010000003.1"/>
</dbReference>
<dbReference type="PANTHER" id="PTHR12461:SF105">
    <property type="entry name" value="HYPOXIA-INDUCIBLE FACTOR 1-ALPHA INHIBITOR"/>
    <property type="match status" value="1"/>
</dbReference>
<dbReference type="Pfam" id="PF13621">
    <property type="entry name" value="Cupin_8"/>
    <property type="match status" value="1"/>
</dbReference>
<accession>A0ABT5L8Z2</accession>
<dbReference type="SUPFAM" id="SSF51197">
    <property type="entry name" value="Clavaminate synthase-like"/>
    <property type="match status" value="1"/>
</dbReference>
<dbReference type="EMBL" id="JAQQXP010000003">
    <property type="protein sequence ID" value="MDC8832477.1"/>
    <property type="molecule type" value="Genomic_DNA"/>
</dbReference>
<dbReference type="PANTHER" id="PTHR12461">
    <property type="entry name" value="HYPOXIA-INDUCIBLE FACTOR 1 ALPHA INHIBITOR-RELATED"/>
    <property type="match status" value="1"/>
</dbReference>
<evidence type="ECO:0000313" key="2">
    <source>
        <dbReference type="EMBL" id="MDC8832477.1"/>
    </source>
</evidence>
<sequence>MLPINRQAKVVHNCQSGNVPDDIHTYEEPVILKGLVDHWELVKIGLESDSKTAEYLKSFYNGKPTLTYFGEPGLDGRYGYNETATDLNFKKEKAQLDQVIDLIITHLNDETPPSLYIASNVIDLNFPGLRKNNDLDMSFATRNPNSEPPIPSIWIGNKSIARCHYDASDNIACVVKGRRRFIMFPPDQIENLYPGPLSPTPGGQAITMVDLHNPDYQQFPKFKQAAEKGMIAELEPGDGIFIPSMWWHQVEGLNNFNILVNYWWSNAERFMGSAMNVLHHAMLSLRDKPAHEKAAWKHVFDYYIFNNESLPTQHLPVASQGLLSPMDELKSRQLRAMLINKLNR</sequence>
<comment type="caution">
    <text evidence="2">The sequence shown here is derived from an EMBL/GenBank/DDBJ whole genome shotgun (WGS) entry which is preliminary data.</text>
</comment>
<organism evidence="2 3">
    <name type="scientific">Alteromonas gilva</name>
    <dbReference type="NCBI Taxonomy" id="2987522"/>
    <lineage>
        <taxon>Bacteria</taxon>
        <taxon>Pseudomonadati</taxon>
        <taxon>Pseudomonadota</taxon>
        <taxon>Gammaproteobacteria</taxon>
        <taxon>Alteromonadales</taxon>
        <taxon>Alteromonadaceae</taxon>
        <taxon>Alteromonas/Salinimonas group</taxon>
        <taxon>Alteromonas</taxon>
    </lineage>
</organism>
<evidence type="ECO:0000259" key="1">
    <source>
        <dbReference type="PROSITE" id="PS51184"/>
    </source>
</evidence>
<gene>
    <name evidence="2" type="ORF">OIK42_17100</name>
</gene>
<dbReference type="Gene3D" id="2.60.120.650">
    <property type="entry name" value="Cupin"/>
    <property type="match status" value="1"/>
</dbReference>
<name>A0ABT5L8Z2_9ALTE</name>
<feature type="domain" description="JmjC" evidence="1">
    <location>
        <begin position="115"/>
        <end position="279"/>
    </location>
</feature>